<keyword evidence="1" id="KW-0472">Membrane</keyword>
<dbReference type="Proteomes" id="UP000317093">
    <property type="component" value="Chromosome"/>
</dbReference>
<name>A0A518B1C3_9BACT</name>
<keyword evidence="1" id="KW-0812">Transmembrane</keyword>
<feature type="transmembrane region" description="Helical" evidence="1">
    <location>
        <begin position="12"/>
        <end position="32"/>
    </location>
</feature>
<protein>
    <recommendedName>
        <fullName evidence="4">Immunity protein 17</fullName>
    </recommendedName>
</protein>
<dbReference type="KEGG" id="knv:Pan216_16300"/>
<dbReference type="OrthoDB" id="1100394at2"/>
<reference evidence="2 3" key="1">
    <citation type="submission" date="2019-02" db="EMBL/GenBank/DDBJ databases">
        <title>Deep-cultivation of Planctomycetes and their phenomic and genomic characterization uncovers novel biology.</title>
        <authorList>
            <person name="Wiegand S."/>
            <person name="Jogler M."/>
            <person name="Boedeker C."/>
            <person name="Pinto D."/>
            <person name="Vollmers J."/>
            <person name="Rivas-Marin E."/>
            <person name="Kohn T."/>
            <person name="Peeters S.H."/>
            <person name="Heuer A."/>
            <person name="Rast P."/>
            <person name="Oberbeckmann S."/>
            <person name="Bunk B."/>
            <person name="Jeske O."/>
            <person name="Meyerdierks A."/>
            <person name="Storesund J.E."/>
            <person name="Kallscheuer N."/>
            <person name="Luecker S."/>
            <person name="Lage O.M."/>
            <person name="Pohl T."/>
            <person name="Merkel B.J."/>
            <person name="Hornburger P."/>
            <person name="Mueller R.-W."/>
            <person name="Bruemmer F."/>
            <person name="Labrenz M."/>
            <person name="Spormann A.M."/>
            <person name="Op den Camp H."/>
            <person name="Overmann J."/>
            <person name="Amann R."/>
            <person name="Jetten M.S.M."/>
            <person name="Mascher T."/>
            <person name="Medema M.H."/>
            <person name="Devos D.P."/>
            <person name="Kaster A.-K."/>
            <person name="Ovreas L."/>
            <person name="Rohde M."/>
            <person name="Galperin M.Y."/>
            <person name="Jogler C."/>
        </authorList>
    </citation>
    <scope>NUCLEOTIDE SEQUENCE [LARGE SCALE GENOMIC DNA]</scope>
    <source>
        <strain evidence="2 3">Pan216</strain>
    </source>
</reference>
<evidence type="ECO:0008006" key="4">
    <source>
        <dbReference type="Google" id="ProtNLM"/>
    </source>
</evidence>
<sequence>MNEEHSINPLGIVTIVFGLLAVMAGVLDWNWFMNSPRAWALVALFGRFGARIFYILLGIGIVVLGMLMLTGVVSPPPARR</sequence>
<dbReference type="RefSeq" id="WP_145257149.1">
    <property type="nucleotide sequence ID" value="NZ_CP036279.1"/>
</dbReference>
<dbReference type="Pfam" id="PF15562">
    <property type="entry name" value="Imm17"/>
    <property type="match status" value="1"/>
</dbReference>
<accession>A0A518B1C3</accession>
<dbReference type="AlphaFoldDB" id="A0A518B1C3"/>
<proteinExistence type="predicted"/>
<dbReference type="InterPro" id="IPR029087">
    <property type="entry name" value="Imm17"/>
</dbReference>
<feature type="transmembrane region" description="Helical" evidence="1">
    <location>
        <begin position="52"/>
        <end position="73"/>
    </location>
</feature>
<evidence type="ECO:0000313" key="2">
    <source>
        <dbReference type="EMBL" id="QDU60778.1"/>
    </source>
</evidence>
<organism evidence="2 3">
    <name type="scientific">Kolteria novifilia</name>
    <dbReference type="NCBI Taxonomy" id="2527975"/>
    <lineage>
        <taxon>Bacteria</taxon>
        <taxon>Pseudomonadati</taxon>
        <taxon>Planctomycetota</taxon>
        <taxon>Planctomycetia</taxon>
        <taxon>Kolteriales</taxon>
        <taxon>Kolteriaceae</taxon>
        <taxon>Kolteria</taxon>
    </lineage>
</organism>
<gene>
    <name evidence="2" type="ORF">Pan216_16300</name>
</gene>
<evidence type="ECO:0000313" key="3">
    <source>
        <dbReference type="Proteomes" id="UP000317093"/>
    </source>
</evidence>
<evidence type="ECO:0000256" key="1">
    <source>
        <dbReference type="SAM" id="Phobius"/>
    </source>
</evidence>
<keyword evidence="3" id="KW-1185">Reference proteome</keyword>
<dbReference type="EMBL" id="CP036279">
    <property type="protein sequence ID" value="QDU60778.1"/>
    <property type="molecule type" value="Genomic_DNA"/>
</dbReference>
<keyword evidence="1" id="KW-1133">Transmembrane helix</keyword>